<dbReference type="AlphaFoldDB" id="A0A0H5RSN1"/>
<keyword evidence="3" id="KW-1185">Reference proteome</keyword>
<feature type="region of interest" description="Disordered" evidence="1">
    <location>
        <begin position="62"/>
        <end position="92"/>
    </location>
</feature>
<evidence type="ECO:0000313" key="2">
    <source>
        <dbReference type="EMBL" id="CRZ16943.1"/>
    </source>
</evidence>
<dbReference type="RefSeq" id="WP_090516530.1">
    <property type="nucleotide sequence ID" value="NZ_CWKH01000002.1"/>
</dbReference>
<evidence type="ECO:0000256" key="1">
    <source>
        <dbReference type="SAM" id="MobiDB-lite"/>
    </source>
</evidence>
<name>A0A0H5RSN1_9MYCO</name>
<proteinExistence type="predicted"/>
<dbReference type="EMBL" id="CWKH01000002">
    <property type="protein sequence ID" value="CRZ16943.1"/>
    <property type="molecule type" value="Genomic_DNA"/>
</dbReference>
<protein>
    <submittedName>
        <fullName evidence="2">Uncharacterized protein</fullName>
    </submittedName>
</protein>
<dbReference type="OrthoDB" id="4638237at2"/>
<reference evidence="3" key="1">
    <citation type="submission" date="2015-07" db="EMBL/GenBank/DDBJ databases">
        <authorList>
            <person name="Urmite Genomes"/>
        </authorList>
    </citation>
    <scope>NUCLEOTIDE SEQUENCE [LARGE SCALE GENOMIC DNA]</scope>
    <source>
        <strain evidence="3">type strain: ATCC 49404</strain>
    </source>
</reference>
<dbReference type="Proteomes" id="UP000199147">
    <property type="component" value="Unassembled WGS sequence"/>
</dbReference>
<accession>A0A0H5RSN1</accession>
<dbReference type="STRING" id="146018.BN2156_03822"/>
<gene>
    <name evidence="2" type="ORF">BN2156_03822</name>
</gene>
<sequence length="92" mass="9299">MANELEVDAGGLRVAATSSDVVAATELSGAQACSPASSQSSAAGVAAVNAALTRMRERQRELMRGQAGDLSVSSARYDSTDSDGHDAITVTV</sequence>
<evidence type="ECO:0000313" key="3">
    <source>
        <dbReference type="Proteomes" id="UP000199147"/>
    </source>
</evidence>
<organism evidence="2 3">
    <name type="scientific">Mycolicibacterium neworleansense</name>
    <dbReference type="NCBI Taxonomy" id="146018"/>
    <lineage>
        <taxon>Bacteria</taxon>
        <taxon>Bacillati</taxon>
        <taxon>Actinomycetota</taxon>
        <taxon>Actinomycetes</taxon>
        <taxon>Mycobacteriales</taxon>
        <taxon>Mycobacteriaceae</taxon>
        <taxon>Mycolicibacterium</taxon>
    </lineage>
</organism>